<dbReference type="InterPro" id="IPR007863">
    <property type="entry name" value="Peptidase_M16_C"/>
</dbReference>
<protein>
    <recommendedName>
        <fullName evidence="6">Peptidase M16</fullName>
    </recommendedName>
</protein>
<dbReference type="Gene3D" id="3.30.830.10">
    <property type="entry name" value="Metalloenzyme, LuxS/M16 peptidase-like"/>
    <property type="match status" value="2"/>
</dbReference>
<name>A0A2M8L574_9BACT</name>
<evidence type="ECO:0000256" key="1">
    <source>
        <dbReference type="ARBA" id="ARBA00007261"/>
    </source>
</evidence>
<gene>
    <name evidence="4" type="ORF">COU96_02270</name>
</gene>
<accession>A0A2M8L574</accession>
<dbReference type="SUPFAM" id="SSF63411">
    <property type="entry name" value="LuxS/MPP-like metallohydrolase"/>
    <property type="match status" value="2"/>
</dbReference>
<evidence type="ECO:0000313" key="5">
    <source>
        <dbReference type="Proteomes" id="UP000229500"/>
    </source>
</evidence>
<feature type="domain" description="Peptidase M16 C-terminal" evidence="3">
    <location>
        <begin position="169"/>
        <end position="344"/>
    </location>
</feature>
<proteinExistence type="inferred from homology"/>
<dbReference type="Pfam" id="PF05193">
    <property type="entry name" value="Peptidase_M16_C"/>
    <property type="match status" value="1"/>
</dbReference>
<dbReference type="InterPro" id="IPR011765">
    <property type="entry name" value="Pept_M16_N"/>
</dbReference>
<evidence type="ECO:0000313" key="4">
    <source>
        <dbReference type="EMBL" id="PJE68991.1"/>
    </source>
</evidence>
<evidence type="ECO:0008006" key="6">
    <source>
        <dbReference type="Google" id="ProtNLM"/>
    </source>
</evidence>
<dbReference type="Pfam" id="PF00675">
    <property type="entry name" value="Peptidase_M16"/>
    <property type="match status" value="1"/>
</dbReference>
<dbReference type="AlphaFoldDB" id="A0A2M8L574"/>
<dbReference type="GO" id="GO:0046872">
    <property type="term" value="F:metal ion binding"/>
    <property type="evidence" value="ECO:0007669"/>
    <property type="project" value="InterPro"/>
</dbReference>
<comment type="caution">
    <text evidence="4">The sequence shown here is derived from an EMBL/GenBank/DDBJ whole genome shotgun (WGS) entry which is preliminary data.</text>
</comment>
<dbReference type="EMBL" id="PFEL01000083">
    <property type="protein sequence ID" value="PJE68991.1"/>
    <property type="molecule type" value="Genomic_DNA"/>
</dbReference>
<comment type="similarity">
    <text evidence="1">Belongs to the peptidase M16 family.</text>
</comment>
<organism evidence="4 5">
    <name type="scientific">Candidatus Shapirobacteria bacterium CG10_big_fil_rev_8_21_14_0_10_38_14</name>
    <dbReference type="NCBI Taxonomy" id="1974483"/>
    <lineage>
        <taxon>Bacteria</taxon>
        <taxon>Candidatus Shapironibacteriota</taxon>
    </lineage>
</organism>
<dbReference type="InterPro" id="IPR011249">
    <property type="entry name" value="Metalloenz_LuxS/M16"/>
</dbReference>
<feature type="domain" description="Peptidase M16 N-terminal" evidence="2">
    <location>
        <begin position="21"/>
        <end position="151"/>
    </location>
</feature>
<dbReference type="InterPro" id="IPR050361">
    <property type="entry name" value="MPP/UQCRC_Complex"/>
</dbReference>
<dbReference type="Proteomes" id="UP000229500">
    <property type="component" value="Unassembled WGS sequence"/>
</dbReference>
<evidence type="ECO:0000259" key="2">
    <source>
        <dbReference type="Pfam" id="PF00675"/>
    </source>
</evidence>
<reference evidence="5" key="1">
    <citation type="submission" date="2017-09" db="EMBL/GenBank/DDBJ databases">
        <title>Depth-based differentiation of microbial function through sediment-hosted aquifers and enrichment of novel symbionts in the deep terrestrial subsurface.</title>
        <authorList>
            <person name="Probst A.J."/>
            <person name="Ladd B."/>
            <person name="Jarett J.K."/>
            <person name="Geller-Mcgrath D.E."/>
            <person name="Sieber C.M.K."/>
            <person name="Emerson J.B."/>
            <person name="Anantharaman K."/>
            <person name="Thomas B.C."/>
            <person name="Malmstrom R."/>
            <person name="Stieglmeier M."/>
            <person name="Klingl A."/>
            <person name="Woyke T."/>
            <person name="Ryan C.M."/>
            <person name="Banfield J.F."/>
        </authorList>
    </citation>
    <scope>NUCLEOTIDE SEQUENCE [LARGE SCALE GENOMIC DNA]</scope>
</reference>
<sequence length="422" mass="47786">MYKHTLTTLKNGLRLITIPMPQVESLSVIVGVGAGSRHETKNINGLFHFLEHMAFKGTKKRPTTLAIASEVDAVGGMFNAFTDKELTGYWMKLAAKHKNLAFDILSDILTNSLFKPEEIEREKGVIVEEINMYKDLPMQKVEMDFERLLYGDNPMGWFTGGEKENVRQIEREDFLACLKKLYYPQNMVLAVAGKITSDQSQKLAIEFFSSLQKVGKKVTKAIKISQQKPRLNLTGKKTEQAHFCLGVPGFELSHPDRFAMDVLSNILGGSMSSRLWIQIRARRGLAYYVSCQPEFFTDSGYLLAQAGVHLEKIDEAIKVMLAEFAKLTIQPVRARELKKAKEMLKGRMILALEDSQTVASQYAAELLLEKKIRTPQQVMALIDKVTPDDIQRVAKKLLRPEKLNLALIGPYKDETRFKKLLD</sequence>
<evidence type="ECO:0000259" key="3">
    <source>
        <dbReference type="Pfam" id="PF05193"/>
    </source>
</evidence>
<dbReference type="PANTHER" id="PTHR11851">
    <property type="entry name" value="METALLOPROTEASE"/>
    <property type="match status" value="1"/>
</dbReference>
<dbReference type="PANTHER" id="PTHR11851:SF49">
    <property type="entry name" value="MITOCHONDRIAL-PROCESSING PEPTIDASE SUBUNIT ALPHA"/>
    <property type="match status" value="1"/>
</dbReference>